<keyword evidence="6" id="KW-0677">Repeat</keyword>
<dbReference type="GO" id="GO:0008270">
    <property type="term" value="F:zinc ion binding"/>
    <property type="evidence" value="ECO:0007669"/>
    <property type="project" value="UniProtKB-KW"/>
</dbReference>
<dbReference type="PROSITE" id="PS50103">
    <property type="entry name" value="ZF_C3H1"/>
    <property type="match status" value="4"/>
</dbReference>
<dbReference type="Pfam" id="PF00642">
    <property type="entry name" value="zf-CCCH"/>
    <property type="match status" value="1"/>
</dbReference>
<dbReference type="PANTHER" id="PTHR12675:SF4">
    <property type="entry name" value="MUSCLEBLIND-LIKE PROTEIN 2"/>
    <property type="match status" value="1"/>
</dbReference>
<comment type="subcellular location">
    <subcellularLocation>
        <location evidence="2">Cytoplasm</location>
    </subcellularLocation>
    <subcellularLocation>
        <location evidence="1">Nucleus</location>
    </subcellularLocation>
</comment>
<evidence type="ECO:0000256" key="5">
    <source>
        <dbReference type="ARBA" id="ARBA00022723"/>
    </source>
</evidence>
<proteinExistence type="inferred from homology"/>
<evidence type="ECO:0000256" key="3">
    <source>
        <dbReference type="ARBA" id="ARBA00022490"/>
    </source>
</evidence>
<dbReference type="InterPro" id="IPR000571">
    <property type="entry name" value="Znf_CCCH"/>
</dbReference>
<feature type="region of interest" description="Disordered" evidence="14">
    <location>
        <begin position="160"/>
        <end position="186"/>
    </location>
</feature>
<feature type="zinc finger region" description="C3H1-type" evidence="13">
    <location>
        <begin position="13"/>
        <end position="41"/>
    </location>
</feature>
<dbReference type="Gene3D" id="3.30.1370.210">
    <property type="match status" value="2"/>
</dbReference>
<comment type="similarity">
    <text evidence="12">Belongs to the muscleblind family.</text>
</comment>
<dbReference type="SMART" id="SM00356">
    <property type="entry name" value="ZnF_C3H1"/>
    <property type="match status" value="4"/>
</dbReference>
<protein>
    <submittedName>
        <fullName evidence="17">Muscleblind-like protein 2a isoform X5</fullName>
    </submittedName>
</protein>
<organism evidence="16 17">
    <name type="scientific">Stegastes partitus</name>
    <name type="common">bicolor damselfish</name>
    <dbReference type="NCBI Taxonomy" id="144197"/>
    <lineage>
        <taxon>Eukaryota</taxon>
        <taxon>Metazoa</taxon>
        <taxon>Chordata</taxon>
        <taxon>Craniata</taxon>
        <taxon>Vertebrata</taxon>
        <taxon>Euteleostomi</taxon>
        <taxon>Actinopterygii</taxon>
        <taxon>Neopterygii</taxon>
        <taxon>Teleostei</taxon>
        <taxon>Neoteleostei</taxon>
        <taxon>Acanthomorphata</taxon>
        <taxon>Ovalentaria</taxon>
        <taxon>Pomacentridae</taxon>
        <taxon>Stegastes</taxon>
    </lineage>
</organism>
<evidence type="ECO:0000256" key="10">
    <source>
        <dbReference type="ARBA" id="ARBA00023187"/>
    </source>
</evidence>
<dbReference type="GeneID" id="103357787"/>
<dbReference type="PANTHER" id="PTHR12675">
    <property type="entry name" value="MUSCLEBLIND-LIKE PROTEIN"/>
    <property type="match status" value="1"/>
</dbReference>
<evidence type="ECO:0000256" key="6">
    <source>
        <dbReference type="ARBA" id="ARBA00022737"/>
    </source>
</evidence>
<keyword evidence="11" id="KW-0539">Nucleus</keyword>
<evidence type="ECO:0000259" key="15">
    <source>
        <dbReference type="PROSITE" id="PS50103"/>
    </source>
</evidence>
<keyword evidence="8 13" id="KW-0862">Zinc</keyword>
<dbReference type="GO" id="GO:0005737">
    <property type="term" value="C:cytoplasm"/>
    <property type="evidence" value="ECO:0007669"/>
    <property type="project" value="UniProtKB-SubCell"/>
</dbReference>
<accession>A0A9Y4JSZ9</accession>
<dbReference type="Pfam" id="PF22628">
    <property type="entry name" value="zf-CCCH_10"/>
    <property type="match status" value="2"/>
</dbReference>
<evidence type="ECO:0000256" key="4">
    <source>
        <dbReference type="ARBA" id="ARBA00022664"/>
    </source>
</evidence>
<keyword evidence="10" id="KW-0508">mRNA splicing</keyword>
<feature type="compositionally biased region" description="Low complexity" evidence="14">
    <location>
        <begin position="167"/>
        <end position="179"/>
    </location>
</feature>
<dbReference type="InterPro" id="IPR054429">
    <property type="entry name" value="Znf-CCCH_Muscleblind-like"/>
</dbReference>
<dbReference type="GO" id="GO:0006397">
    <property type="term" value="P:mRNA processing"/>
    <property type="evidence" value="ECO:0007669"/>
    <property type="project" value="UniProtKB-KW"/>
</dbReference>
<keyword evidence="16" id="KW-1185">Reference proteome</keyword>
<evidence type="ECO:0000256" key="9">
    <source>
        <dbReference type="ARBA" id="ARBA00022884"/>
    </source>
</evidence>
<dbReference type="GO" id="GO:0005654">
    <property type="term" value="C:nucleoplasm"/>
    <property type="evidence" value="ECO:0007669"/>
    <property type="project" value="TreeGrafter"/>
</dbReference>
<feature type="domain" description="C3H1-type" evidence="15">
    <location>
        <begin position="185"/>
        <end position="213"/>
    </location>
</feature>
<name>A0A9Y4JSZ9_9TELE</name>
<dbReference type="Pfam" id="PF14608">
    <property type="entry name" value="zf-CCCH_2"/>
    <property type="match status" value="1"/>
</dbReference>
<gene>
    <name evidence="17" type="primary">LOC103357787</name>
</gene>
<feature type="domain" description="C3H1-type" evidence="15">
    <location>
        <begin position="221"/>
        <end position="247"/>
    </location>
</feature>
<dbReference type="FunFam" id="3.30.1370.210:FF:000002">
    <property type="entry name" value="Muscleblind-like 1 isoform 2"/>
    <property type="match status" value="1"/>
</dbReference>
<feature type="zinc finger region" description="C3H1-type" evidence="13">
    <location>
        <begin position="221"/>
        <end position="247"/>
    </location>
</feature>
<keyword evidence="3" id="KW-0963">Cytoplasm</keyword>
<evidence type="ECO:0000256" key="11">
    <source>
        <dbReference type="ARBA" id="ARBA00023242"/>
    </source>
</evidence>
<evidence type="ECO:0000256" key="12">
    <source>
        <dbReference type="ARBA" id="ARBA00038226"/>
    </source>
</evidence>
<reference evidence="17" key="1">
    <citation type="submission" date="2025-08" db="UniProtKB">
        <authorList>
            <consortium name="RefSeq"/>
        </authorList>
    </citation>
    <scope>IDENTIFICATION</scope>
</reference>
<evidence type="ECO:0000256" key="14">
    <source>
        <dbReference type="SAM" id="MobiDB-lite"/>
    </source>
</evidence>
<evidence type="ECO:0000313" key="16">
    <source>
        <dbReference type="Proteomes" id="UP000694891"/>
    </source>
</evidence>
<evidence type="ECO:0000256" key="2">
    <source>
        <dbReference type="ARBA" id="ARBA00004496"/>
    </source>
</evidence>
<feature type="zinc finger region" description="C3H1-type" evidence="13">
    <location>
        <begin position="185"/>
        <end position="213"/>
    </location>
</feature>
<dbReference type="GO" id="GO:0043484">
    <property type="term" value="P:regulation of RNA splicing"/>
    <property type="evidence" value="ECO:0007669"/>
    <property type="project" value="TreeGrafter"/>
</dbReference>
<evidence type="ECO:0000256" key="8">
    <source>
        <dbReference type="ARBA" id="ARBA00022833"/>
    </source>
</evidence>
<feature type="domain" description="C3H1-type" evidence="15">
    <location>
        <begin position="13"/>
        <end position="41"/>
    </location>
</feature>
<dbReference type="AlphaFoldDB" id="A0A9Y4JSZ9"/>
<keyword evidence="7 13" id="KW-0863">Zinc-finger</keyword>
<evidence type="ECO:0000256" key="7">
    <source>
        <dbReference type="ARBA" id="ARBA00022771"/>
    </source>
</evidence>
<feature type="domain" description="C3H1-type" evidence="15">
    <location>
        <begin position="47"/>
        <end position="73"/>
    </location>
</feature>
<dbReference type="FunFam" id="3.30.1370.210:FF:000004">
    <property type="entry name" value="Muscleblind like splicing regulator 1"/>
    <property type="match status" value="1"/>
</dbReference>
<dbReference type="GO" id="GO:0008380">
    <property type="term" value="P:RNA splicing"/>
    <property type="evidence" value="ECO:0007669"/>
    <property type="project" value="UniProtKB-KW"/>
</dbReference>
<dbReference type="RefSeq" id="XP_008280714.1">
    <property type="nucleotide sequence ID" value="XM_008282492.1"/>
</dbReference>
<keyword evidence="5 13" id="KW-0479">Metal-binding</keyword>
<evidence type="ECO:0000256" key="1">
    <source>
        <dbReference type="ARBA" id="ARBA00004123"/>
    </source>
</evidence>
<evidence type="ECO:0000313" key="17">
    <source>
        <dbReference type="RefSeq" id="XP_008280714.1"/>
    </source>
</evidence>
<keyword evidence="4" id="KW-0507">mRNA processing</keyword>
<keyword evidence="9" id="KW-0694">RNA-binding</keyword>
<sequence length="374" mass="40358">MALNLSSVRDTKWLTLEVCRQFQRGNCSRSDEECKFAHPPKSCQVENGRVIACFDSLKGRCSRENCKYLHPPSHLKTQLEINGRNNLIQQKTAAAVLAQQMQLMIPGPGLQPVPTFPVTQGLGTNTGLGYGSYMTPLSHGMSLIPSDILSSTPVLVPGSPPVTVQCSSSSSSSSSSSPSQKLQRTDKLEVCREFQRGNCARGETDCRFAHPSDSPMIDTIDNTVTVCMDYIKSRCSREKCKYFHPPAHLQAKIKSSQQQVNQTTVAAQATAAAVAFPHSVLQPLPKRPALEKSSWASSLLSPSLLHYQQALASTQLQQPTAAFYPTGSVLCMTPANSVVPMMYSATPATVSAATTPATSVPYAATAPTNQIILK</sequence>
<dbReference type="Proteomes" id="UP000694891">
    <property type="component" value="Unplaced"/>
</dbReference>
<dbReference type="GO" id="GO:0003723">
    <property type="term" value="F:RNA binding"/>
    <property type="evidence" value="ECO:0007669"/>
    <property type="project" value="UniProtKB-KW"/>
</dbReference>
<evidence type="ECO:0000256" key="13">
    <source>
        <dbReference type="PROSITE-ProRule" id="PRU00723"/>
    </source>
</evidence>
<feature type="zinc finger region" description="C3H1-type" evidence="13">
    <location>
        <begin position="47"/>
        <end position="73"/>
    </location>
</feature>